<protein>
    <submittedName>
        <fullName evidence="12">Nucleolar protein</fullName>
    </submittedName>
</protein>
<keyword evidence="4 5" id="KW-0539">Nucleus</keyword>
<feature type="domain" description="Nrap protein" evidence="11">
    <location>
        <begin position="869"/>
        <end position="977"/>
    </location>
</feature>
<keyword evidence="3 5" id="KW-0694">RNA-binding</keyword>
<comment type="similarity">
    <text evidence="2 5">Belongs to the NRAP family.</text>
</comment>
<evidence type="ECO:0000256" key="5">
    <source>
        <dbReference type="RuleBase" id="RU364032"/>
    </source>
</evidence>
<gene>
    <name evidence="12" type="ORF">ZOSMA_106G00260</name>
</gene>
<evidence type="ECO:0000313" key="12">
    <source>
        <dbReference type="EMBL" id="KMZ76121.1"/>
    </source>
</evidence>
<comment type="caution">
    <text evidence="12">The sequence shown here is derived from an EMBL/GenBank/DDBJ whole genome shotgun (WGS) entry which is preliminary data.</text>
</comment>
<dbReference type="PANTHER" id="PTHR17972:SF0">
    <property type="entry name" value="NUCLEOLAR PROTEIN 6"/>
    <property type="match status" value="1"/>
</dbReference>
<evidence type="ECO:0000259" key="8">
    <source>
        <dbReference type="Pfam" id="PF17404"/>
    </source>
</evidence>
<feature type="domain" description="Nrap protein" evidence="10">
    <location>
        <begin position="705"/>
        <end position="855"/>
    </location>
</feature>
<evidence type="ECO:0000256" key="4">
    <source>
        <dbReference type="ARBA" id="ARBA00023242"/>
    </source>
</evidence>
<dbReference type="InterPro" id="IPR035082">
    <property type="entry name" value="Nrap_D1"/>
</dbReference>
<dbReference type="PANTHER" id="PTHR17972">
    <property type="entry name" value="NUCLEOLAR RNA-ASSOCIATED PROTEIN"/>
    <property type="match status" value="1"/>
</dbReference>
<dbReference type="Gene3D" id="1.10.1410.10">
    <property type="match status" value="1"/>
</dbReference>
<keyword evidence="13" id="KW-1185">Reference proteome</keyword>
<dbReference type="Pfam" id="PF17405">
    <property type="entry name" value="Nrap_D4"/>
    <property type="match status" value="1"/>
</dbReference>
<accession>A0A0K9Q4D6</accession>
<dbReference type="Pfam" id="PF17403">
    <property type="entry name" value="Nrap_D2"/>
    <property type="match status" value="1"/>
</dbReference>
<evidence type="ECO:0000259" key="11">
    <source>
        <dbReference type="Pfam" id="PF17407"/>
    </source>
</evidence>
<dbReference type="Pfam" id="PF03813">
    <property type="entry name" value="Nrap"/>
    <property type="match status" value="1"/>
</dbReference>
<dbReference type="InterPro" id="IPR035369">
    <property type="entry name" value="Nrap_D4"/>
</dbReference>
<dbReference type="STRING" id="29655.A0A0K9Q4D6"/>
<feature type="domain" description="Nrap protein" evidence="7">
    <location>
        <begin position="198"/>
        <end position="343"/>
    </location>
</feature>
<dbReference type="Pfam" id="PF17407">
    <property type="entry name" value="Nrap_D6"/>
    <property type="match status" value="1"/>
</dbReference>
<dbReference type="OMA" id="NPHGGKE"/>
<evidence type="ECO:0000259" key="7">
    <source>
        <dbReference type="Pfam" id="PF17403"/>
    </source>
</evidence>
<dbReference type="InterPro" id="IPR035370">
    <property type="entry name" value="Nrap_D5"/>
</dbReference>
<dbReference type="GO" id="GO:0032040">
    <property type="term" value="C:small-subunit processome"/>
    <property type="evidence" value="ECO:0000318"/>
    <property type="project" value="GO_Central"/>
</dbReference>
<sequence>MGPVTLSSMDMKLQELLNEVRLNESSVKTLDEFVTVICDSIRSIPDDTIKVTSESIPKFISDIGAPTEKIRFTFRTPKVVEVAGSHSIQAVTKPEVNVDLLIRMPKECFYEKDYLNHQYHARRCLYLYVIEEHLKRCSLIRKVEWSTFQNEARKPVLLLFLGGISQATPVYNSSILEDMFLEENATFLKKIFFEYKGLQHALVLLKVWARQRSTICSHDCLNGFLLSIIVSHLASGFGENRITMEMGAWQIFRVTINFIATTKLWNKGIFIQHPHQRVLSKEVRKMYLQLFAVVLHDVSGCVNLAFRMTKSALAELQDEARMTLTCIAKNQGDGGFEEIFMTKVDFPTKFDYCVRINLKENKKICDRSFCLDNEFWKICEQEVFSLLERALSDRAKLVRVIWKSTPSKWDISDGFTKFMNEPMFVGVMISSCEKSFRVVDIGPNAEKKTEAIDFRKFWGDKAELRRFKDGNIAESIVWNSEQWERHLIIKRITEFILCKHLLVLEEDMTHVSGQLDFCLFHGGRDPISFSSDMLASFEVLSKRLRLLDDIPLRVSSVQPIDPAFRHTSVFPPEPHPLAYGNVVDLKSLKLALRCVKPLEVMIQLEGSGNWPLDDKPLEKTKSAFLLKIGESLQGRWEMFCTASENEVNVLVSGYAFSLKILHERALNFFKSTVGNGKIRGVTCSDKDLYLRSQHSSMINGLNGCYPTYGSVVRLAKRWISSHLFSSFLVGEAVELLVAYLFVKPFPFTTPCSRVTGFLRFLRLLANYDWIFSPLIVDINNDLSCKDEQEINANFKLSRKSYEANQAEPAMFLATSYDKSSEAWTKISPKMIVLKRLIAYARSSAELLSTLILQGQTGAYTWECLFRTPLNHFDAVVLLHQDKLAYPQRLLFPSEMNQGTHVIKGSSSNDFHSYIPLGISKEHFEQVRDKLMVNFDPTRCYVEDLKLEFPGLFKLWYDSLGGDAIGLTWEKKGGKKRDREETDEGEREAIESLKSVAEKGKGFVRSVYLLKASKVHS</sequence>
<dbReference type="InterPro" id="IPR035371">
    <property type="entry name" value="Nrap_D6"/>
</dbReference>
<evidence type="ECO:0000256" key="1">
    <source>
        <dbReference type="ARBA" id="ARBA00004604"/>
    </source>
</evidence>
<dbReference type="EMBL" id="LFYR01000079">
    <property type="protein sequence ID" value="KMZ76121.1"/>
    <property type="molecule type" value="Genomic_DNA"/>
</dbReference>
<feature type="domain" description="Nrap protein" evidence="6">
    <location>
        <begin position="98"/>
        <end position="159"/>
    </location>
</feature>
<dbReference type="GO" id="GO:0032545">
    <property type="term" value="C:CURI complex"/>
    <property type="evidence" value="ECO:0000318"/>
    <property type="project" value="GO_Central"/>
</dbReference>
<evidence type="ECO:0000259" key="10">
    <source>
        <dbReference type="Pfam" id="PF17406"/>
    </source>
</evidence>
<dbReference type="Pfam" id="PF17404">
    <property type="entry name" value="Nrap_D3"/>
    <property type="match status" value="1"/>
</dbReference>
<evidence type="ECO:0000313" key="13">
    <source>
        <dbReference type="Proteomes" id="UP000036987"/>
    </source>
</evidence>
<evidence type="ECO:0000259" key="9">
    <source>
        <dbReference type="Pfam" id="PF17405"/>
    </source>
</evidence>
<dbReference type="InterPro" id="IPR035367">
    <property type="entry name" value="Nrap_D2"/>
</dbReference>
<dbReference type="GO" id="GO:0003723">
    <property type="term" value="F:RNA binding"/>
    <property type="evidence" value="ECO:0007669"/>
    <property type="project" value="UniProtKB-KW"/>
</dbReference>
<evidence type="ECO:0000256" key="3">
    <source>
        <dbReference type="ARBA" id="ARBA00022884"/>
    </source>
</evidence>
<dbReference type="GO" id="GO:0034456">
    <property type="term" value="C:UTP-C complex"/>
    <property type="evidence" value="ECO:0000318"/>
    <property type="project" value="GO_Central"/>
</dbReference>
<evidence type="ECO:0000259" key="6">
    <source>
        <dbReference type="Pfam" id="PF03813"/>
    </source>
</evidence>
<name>A0A0K9Q4D6_ZOSMR</name>
<dbReference type="AlphaFoldDB" id="A0A0K9Q4D6"/>
<comment type="subcellular location">
    <subcellularLocation>
        <location evidence="1 5">Nucleus</location>
        <location evidence="1 5">Nucleolus</location>
    </subcellularLocation>
</comment>
<proteinExistence type="inferred from homology"/>
<feature type="domain" description="Nrap protein" evidence="8">
    <location>
        <begin position="348"/>
        <end position="501"/>
    </location>
</feature>
<dbReference type="GO" id="GO:0006364">
    <property type="term" value="P:rRNA processing"/>
    <property type="evidence" value="ECO:0000318"/>
    <property type="project" value="GO_Central"/>
</dbReference>
<dbReference type="Proteomes" id="UP000036987">
    <property type="component" value="Unassembled WGS sequence"/>
</dbReference>
<evidence type="ECO:0000256" key="2">
    <source>
        <dbReference type="ARBA" id="ARBA00006674"/>
    </source>
</evidence>
<dbReference type="InterPro" id="IPR035368">
    <property type="entry name" value="Nrap_D3"/>
</dbReference>
<reference evidence="13" key="1">
    <citation type="journal article" date="2016" name="Nature">
        <title>The genome of the seagrass Zostera marina reveals angiosperm adaptation to the sea.</title>
        <authorList>
            <person name="Olsen J.L."/>
            <person name="Rouze P."/>
            <person name="Verhelst B."/>
            <person name="Lin Y.-C."/>
            <person name="Bayer T."/>
            <person name="Collen J."/>
            <person name="Dattolo E."/>
            <person name="De Paoli E."/>
            <person name="Dittami S."/>
            <person name="Maumus F."/>
            <person name="Michel G."/>
            <person name="Kersting A."/>
            <person name="Lauritano C."/>
            <person name="Lohaus R."/>
            <person name="Toepel M."/>
            <person name="Tonon T."/>
            <person name="Vanneste K."/>
            <person name="Amirebrahimi M."/>
            <person name="Brakel J."/>
            <person name="Bostroem C."/>
            <person name="Chovatia M."/>
            <person name="Grimwood J."/>
            <person name="Jenkins J.W."/>
            <person name="Jueterbock A."/>
            <person name="Mraz A."/>
            <person name="Stam W.T."/>
            <person name="Tice H."/>
            <person name="Bornberg-Bauer E."/>
            <person name="Green P.J."/>
            <person name="Pearson G.A."/>
            <person name="Procaccini G."/>
            <person name="Duarte C.M."/>
            <person name="Schmutz J."/>
            <person name="Reusch T.B.H."/>
            <person name="Van de Peer Y."/>
        </authorList>
    </citation>
    <scope>NUCLEOTIDE SEQUENCE [LARGE SCALE GENOMIC DNA]</scope>
    <source>
        <strain evidence="13">cv. Finnish</strain>
    </source>
</reference>
<dbReference type="GO" id="GO:0006409">
    <property type="term" value="P:tRNA export from nucleus"/>
    <property type="evidence" value="ECO:0000318"/>
    <property type="project" value="GO_Central"/>
</dbReference>
<feature type="domain" description="Nrap protein" evidence="9">
    <location>
        <begin position="530"/>
        <end position="679"/>
    </location>
</feature>
<organism evidence="12 13">
    <name type="scientific">Zostera marina</name>
    <name type="common">Eelgrass</name>
    <dbReference type="NCBI Taxonomy" id="29655"/>
    <lineage>
        <taxon>Eukaryota</taxon>
        <taxon>Viridiplantae</taxon>
        <taxon>Streptophyta</taxon>
        <taxon>Embryophyta</taxon>
        <taxon>Tracheophyta</taxon>
        <taxon>Spermatophyta</taxon>
        <taxon>Magnoliopsida</taxon>
        <taxon>Liliopsida</taxon>
        <taxon>Zosteraceae</taxon>
        <taxon>Zostera</taxon>
    </lineage>
</organism>
<dbReference type="OrthoDB" id="10251401at2759"/>
<dbReference type="Pfam" id="PF17406">
    <property type="entry name" value="Nrap_D5"/>
    <property type="match status" value="1"/>
</dbReference>
<dbReference type="InterPro" id="IPR005554">
    <property type="entry name" value="NOL6/Upt22"/>
</dbReference>